<evidence type="ECO:0000313" key="7">
    <source>
        <dbReference type="Proteomes" id="UP000317303"/>
    </source>
</evidence>
<dbReference type="InterPro" id="IPR051931">
    <property type="entry name" value="PAK3-like"/>
</dbReference>
<comment type="caution">
    <text evidence="6">The sequence shown here is derived from an EMBL/GenBank/DDBJ whole genome shotgun (WGS) entry which is preliminary data.</text>
</comment>
<dbReference type="GO" id="GO:0004674">
    <property type="term" value="F:protein serine/threonine kinase activity"/>
    <property type="evidence" value="ECO:0007669"/>
    <property type="project" value="UniProtKB-KW"/>
</dbReference>
<keyword evidence="6" id="KW-0723">Serine/threonine-protein kinase</keyword>
<evidence type="ECO:0000256" key="3">
    <source>
        <dbReference type="ARBA" id="ARBA00022840"/>
    </source>
</evidence>
<keyword evidence="4" id="KW-0812">Transmembrane</keyword>
<dbReference type="PANTHER" id="PTHR45832">
    <property type="entry name" value="SERINE/THREONINE-PROTEIN KINASE SAMKA-RELATED-RELATED"/>
    <property type="match status" value="1"/>
</dbReference>
<evidence type="ECO:0000256" key="1">
    <source>
        <dbReference type="ARBA" id="ARBA00008874"/>
    </source>
</evidence>
<dbReference type="RefSeq" id="WP_030532807.1">
    <property type="nucleotide sequence ID" value="NZ_JOIJ01000010.1"/>
</dbReference>
<keyword evidence="2" id="KW-0547">Nucleotide-binding</keyword>
<keyword evidence="4" id="KW-0472">Membrane</keyword>
<keyword evidence="7" id="KW-1185">Reference proteome</keyword>
<dbReference type="InterPro" id="IPR000719">
    <property type="entry name" value="Prot_kinase_dom"/>
</dbReference>
<protein>
    <submittedName>
        <fullName evidence="6">Serine/threonine protein kinase</fullName>
    </submittedName>
</protein>
<keyword evidence="4" id="KW-1133">Transmembrane helix</keyword>
<dbReference type="SUPFAM" id="SSF56112">
    <property type="entry name" value="Protein kinase-like (PK-like)"/>
    <property type="match status" value="1"/>
</dbReference>
<dbReference type="Gene3D" id="1.10.510.10">
    <property type="entry name" value="Transferase(Phosphotransferase) domain 1"/>
    <property type="match status" value="1"/>
</dbReference>
<dbReference type="OrthoDB" id="9762169at2"/>
<evidence type="ECO:0000256" key="2">
    <source>
        <dbReference type="ARBA" id="ARBA00022741"/>
    </source>
</evidence>
<keyword evidence="3" id="KW-0067">ATP-binding</keyword>
<dbReference type="GO" id="GO:0005524">
    <property type="term" value="F:ATP binding"/>
    <property type="evidence" value="ECO:0007669"/>
    <property type="project" value="UniProtKB-KW"/>
</dbReference>
<evidence type="ECO:0000256" key="4">
    <source>
        <dbReference type="SAM" id="Phobius"/>
    </source>
</evidence>
<name>A0A660CG21_9PSEU</name>
<gene>
    <name evidence="6" type="ORF">JD82_04173</name>
</gene>
<feature type="transmembrane region" description="Helical" evidence="4">
    <location>
        <begin position="303"/>
        <end position="322"/>
    </location>
</feature>
<dbReference type="PROSITE" id="PS50011">
    <property type="entry name" value="PROTEIN_KINASE_DOM"/>
    <property type="match status" value="1"/>
</dbReference>
<comment type="similarity">
    <text evidence="1">Belongs to the protein kinase superfamily. STE Ser/Thr protein kinase family. STE20 subfamily.</text>
</comment>
<dbReference type="Gene3D" id="3.30.200.20">
    <property type="entry name" value="Phosphorylase Kinase, domain 1"/>
    <property type="match status" value="1"/>
</dbReference>
<evidence type="ECO:0000259" key="5">
    <source>
        <dbReference type="PROSITE" id="PS50011"/>
    </source>
</evidence>
<dbReference type="PANTHER" id="PTHR45832:SF22">
    <property type="entry name" value="SERINE_THREONINE-PROTEIN KINASE SAMKA-RELATED"/>
    <property type="match status" value="1"/>
</dbReference>
<dbReference type="AlphaFoldDB" id="A0A660CG21"/>
<keyword evidence="6" id="KW-0418">Kinase</keyword>
<proteinExistence type="inferred from homology"/>
<sequence length="323" mass="33988">MNYAEGTVVGARYRLDQPIGRGRAGIVWMAFDTMLHRTVAAKRVYVDPDLTGEAAEKARQTALYEARQATRVLHAAAVTVYDAVRHEGDVWVVMEYVPCRNMADFLAEHGELTPPQAAYLGRRLGAALATAHAIGITHRSVEPGNVLLCDDGGVKLTDIGLSEPPPDPAFRAPEVAKGAEPAPSSDAFSLGATLFAAVEGVPPFGEDGTGTPVVPQRSGALTGALLKMLRDDPELRPTMQDSVQALKAITKGQEVGVVPPTAPAMPTVPVLPQMVNIPAAPASQPAPRSSTRATPWAGVPRTWLLGGAAAVVVLVVVLLLLLL</sequence>
<dbReference type="EMBL" id="VLJV01000001">
    <property type="protein sequence ID" value="TWH22296.1"/>
    <property type="molecule type" value="Genomic_DNA"/>
</dbReference>
<evidence type="ECO:0000313" key="6">
    <source>
        <dbReference type="EMBL" id="TWH22296.1"/>
    </source>
</evidence>
<dbReference type="CDD" id="cd14014">
    <property type="entry name" value="STKc_PknB_like"/>
    <property type="match status" value="1"/>
</dbReference>
<reference evidence="6 7" key="1">
    <citation type="submission" date="2019-07" db="EMBL/GenBank/DDBJ databases">
        <title>R&amp;d 2014.</title>
        <authorList>
            <person name="Klenk H.-P."/>
        </authorList>
    </citation>
    <scope>NUCLEOTIDE SEQUENCE [LARGE SCALE GENOMIC DNA]</scope>
    <source>
        <strain evidence="6 7">DSM 43194</strain>
    </source>
</reference>
<accession>A0A660CG21</accession>
<dbReference type="InterPro" id="IPR011009">
    <property type="entry name" value="Kinase-like_dom_sf"/>
</dbReference>
<dbReference type="Proteomes" id="UP000317303">
    <property type="component" value="Unassembled WGS sequence"/>
</dbReference>
<organism evidence="6 7">
    <name type="scientific">Prauserella rugosa</name>
    <dbReference type="NCBI Taxonomy" id="43354"/>
    <lineage>
        <taxon>Bacteria</taxon>
        <taxon>Bacillati</taxon>
        <taxon>Actinomycetota</taxon>
        <taxon>Actinomycetes</taxon>
        <taxon>Pseudonocardiales</taxon>
        <taxon>Pseudonocardiaceae</taxon>
        <taxon>Prauserella</taxon>
    </lineage>
</organism>
<dbReference type="Pfam" id="PF00069">
    <property type="entry name" value="Pkinase"/>
    <property type="match status" value="1"/>
</dbReference>
<feature type="domain" description="Protein kinase" evidence="5">
    <location>
        <begin position="13"/>
        <end position="249"/>
    </location>
</feature>
<keyword evidence="6" id="KW-0808">Transferase</keyword>